<dbReference type="PROSITE" id="PS50890">
    <property type="entry name" value="PUA"/>
    <property type="match status" value="1"/>
</dbReference>
<dbReference type="InterPro" id="IPR036974">
    <property type="entry name" value="PUA_sf"/>
</dbReference>
<keyword evidence="2 8" id="KW-0028">Amino-acid biosynthesis</keyword>
<feature type="domain" description="PUA" evidence="9">
    <location>
        <begin position="278"/>
        <end position="361"/>
    </location>
</feature>
<feature type="binding site" evidence="8">
    <location>
        <position position="12"/>
    </location>
    <ligand>
        <name>ATP</name>
        <dbReference type="ChEBI" id="CHEBI:30616"/>
    </ligand>
</feature>
<comment type="subcellular location">
    <subcellularLocation>
        <location evidence="8">Cytoplasm</location>
    </subcellularLocation>
</comment>
<dbReference type="Gene3D" id="3.40.1160.10">
    <property type="entry name" value="Acetylglutamate kinase-like"/>
    <property type="match status" value="1"/>
</dbReference>
<evidence type="ECO:0000256" key="8">
    <source>
        <dbReference type="HAMAP-Rule" id="MF_00456"/>
    </source>
</evidence>
<dbReference type="SMART" id="SM00359">
    <property type="entry name" value="PUA"/>
    <property type="match status" value="1"/>
</dbReference>
<dbReference type="CDD" id="cd21157">
    <property type="entry name" value="PUA_G5K"/>
    <property type="match status" value="1"/>
</dbReference>
<evidence type="ECO:0000256" key="6">
    <source>
        <dbReference type="ARBA" id="ARBA00022777"/>
    </source>
</evidence>
<dbReference type="Pfam" id="PF01472">
    <property type="entry name" value="PUA"/>
    <property type="match status" value="1"/>
</dbReference>
<evidence type="ECO:0000256" key="3">
    <source>
        <dbReference type="ARBA" id="ARBA00022650"/>
    </source>
</evidence>
<comment type="pathway">
    <text evidence="8">Amino-acid biosynthesis; L-proline biosynthesis; L-glutamate 5-semialdehyde from L-glutamate: step 1/2.</text>
</comment>
<dbReference type="Pfam" id="PF00696">
    <property type="entry name" value="AA_kinase"/>
    <property type="match status" value="1"/>
</dbReference>
<dbReference type="PANTHER" id="PTHR43654">
    <property type="entry name" value="GLUTAMATE 5-KINASE"/>
    <property type="match status" value="1"/>
</dbReference>
<keyword evidence="7 8" id="KW-0067">ATP-binding</keyword>
<dbReference type="EMBL" id="JABXWD010000049">
    <property type="protein sequence ID" value="MBV6340822.1"/>
    <property type="molecule type" value="Genomic_DNA"/>
</dbReference>
<dbReference type="InterPro" id="IPR041739">
    <property type="entry name" value="G5K_ProB"/>
</dbReference>
<feature type="binding site" evidence="8">
    <location>
        <position position="150"/>
    </location>
    <ligand>
        <name>substrate</name>
    </ligand>
</feature>
<evidence type="ECO:0000256" key="2">
    <source>
        <dbReference type="ARBA" id="ARBA00022605"/>
    </source>
</evidence>
<comment type="catalytic activity">
    <reaction evidence="8">
        <text>L-glutamate + ATP = L-glutamyl 5-phosphate + ADP</text>
        <dbReference type="Rhea" id="RHEA:14877"/>
        <dbReference type="ChEBI" id="CHEBI:29985"/>
        <dbReference type="ChEBI" id="CHEBI:30616"/>
        <dbReference type="ChEBI" id="CHEBI:58274"/>
        <dbReference type="ChEBI" id="CHEBI:456216"/>
        <dbReference type="EC" id="2.7.2.11"/>
    </reaction>
</comment>
<evidence type="ECO:0000256" key="4">
    <source>
        <dbReference type="ARBA" id="ARBA00022679"/>
    </source>
</evidence>
<name>A0ABS6RWK7_9BACT</name>
<dbReference type="GO" id="GO:0004349">
    <property type="term" value="F:glutamate 5-kinase activity"/>
    <property type="evidence" value="ECO:0007669"/>
    <property type="project" value="UniProtKB-EC"/>
</dbReference>
<dbReference type="InterPro" id="IPR011529">
    <property type="entry name" value="Glu_5kinase"/>
</dbReference>
<dbReference type="CDD" id="cd04242">
    <property type="entry name" value="AAK_G5K_ProB"/>
    <property type="match status" value="1"/>
</dbReference>
<dbReference type="InterPro" id="IPR015947">
    <property type="entry name" value="PUA-like_sf"/>
</dbReference>
<dbReference type="InterPro" id="IPR001048">
    <property type="entry name" value="Asp/Glu/Uridylate_kinase"/>
</dbReference>
<comment type="function">
    <text evidence="8">Catalyzes the transfer of a phosphate group to glutamate to form L-glutamate 5-phosphate.</text>
</comment>
<dbReference type="NCBIfam" id="TIGR01027">
    <property type="entry name" value="proB"/>
    <property type="match status" value="1"/>
</dbReference>
<evidence type="ECO:0000256" key="7">
    <source>
        <dbReference type="ARBA" id="ARBA00022840"/>
    </source>
</evidence>
<feature type="binding site" evidence="8">
    <location>
        <position position="138"/>
    </location>
    <ligand>
        <name>substrate</name>
    </ligand>
</feature>
<accession>A0ABS6RWK7</accession>
<keyword evidence="6 8" id="KW-0418">Kinase</keyword>
<keyword evidence="3 8" id="KW-0641">Proline biosynthesis</keyword>
<dbReference type="Gene3D" id="2.30.130.10">
    <property type="entry name" value="PUA domain"/>
    <property type="match status" value="1"/>
</dbReference>
<feature type="binding site" evidence="8">
    <location>
        <begin position="170"/>
        <end position="171"/>
    </location>
    <ligand>
        <name>ATP</name>
        <dbReference type="ChEBI" id="CHEBI:30616"/>
    </ligand>
</feature>
<evidence type="ECO:0000313" key="10">
    <source>
        <dbReference type="EMBL" id="MBV6340822.1"/>
    </source>
</evidence>
<dbReference type="PROSITE" id="PS00902">
    <property type="entry name" value="GLUTAMATE_5_KINASE"/>
    <property type="match status" value="1"/>
</dbReference>
<dbReference type="InterPro" id="IPR036393">
    <property type="entry name" value="AceGlu_kinase-like_sf"/>
</dbReference>
<evidence type="ECO:0000313" key="11">
    <source>
        <dbReference type="Proteomes" id="UP001196980"/>
    </source>
</evidence>
<feature type="binding site" evidence="8">
    <location>
        <begin position="212"/>
        <end position="218"/>
    </location>
    <ligand>
        <name>ATP</name>
        <dbReference type="ChEBI" id="CHEBI:30616"/>
    </ligand>
</feature>
<comment type="similarity">
    <text evidence="8">Belongs to the glutamate 5-kinase family.</text>
</comment>
<reference evidence="10 11" key="1">
    <citation type="journal article" date="2020" name="J Geophys Res Biogeosci">
        <title>Magnetotaxis as an Adaptation to Enable Bacterial Shuttling of Microbial Sulfur and Sulfur Cycling Across Aquatic Oxic#Anoxic Interfaces.</title>
        <authorList>
            <person name="Li J."/>
            <person name="Liu P."/>
            <person name="Wang J."/>
            <person name="Roberts A.P."/>
            <person name="Pan Y."/>
        </authorList>
    </citation>
    <scope>NUCLEOTIDE SEQUENCE [LARGE SCALE GENOMIC DNA]</scope>
    <source>
        <strain evidence="10 11">MYR-1_YQ</strain>
    </source>
</reference>
<dbReference type="SUPFAM" id="SSF88697">
    <property type="entry name" value="PUA domain-like"/>
    <property type="match status" value="1"/>
</dbReference>
<feature type="binding site" evidence="8">
    <location>
        <position position="51"/>
    </location>
    <ligand>
        <name>substrate</name>
    </ligand>
</feature>
<keyword evidence="5 8" id="KW-0547">Nucleotide-binding</keyword>
<dbReference type="EC" id="2.7.2.11" evidence="8"/>
<gene>
    <name evidence="8 10" type="primary">proB</name>
    <name evidence="10" type="ORF">HWQ67_04425</name>
</gene>
<keyword evidence="1 8" id="KW-0963">Cytoplasm</keyword>
<sequence length="369" mass="38901">MLEISVNILVIKIGSNIITDDGGLSQSRINALASDISALHSTGYATVVVSSGAVAAGRSKLGIRGRIQDINLKQAAAAVGQSSLVLAYERAFGAHGKKVAQVLLTRDAFSDRKRYINGKNTLVTLLGLNVIPIINENDTVSIDELKFGDNDSLAALVASMLDAGRLIILSDVDGLYTDDPRKNAQAVLIPTVTEITPELEALAKGAGSISGTGGMYSKLTAAKMATRCGIVVNIVNGRRADLLSSVLNGRVAGTEFTPTVKRYAARKGWIATGIRAVGTLSLDAGAVKAITCAGKSLLPSGITSLEGEFERGDALYCVNTEGKRIAKGLVNYSQKELQAIIGLKTDQIQAVLGYKYSDEVIHRDNMIIL</sequence>
<dbReference type="PANTHER" id="PTHR43654:SF1">
    <property type="entry name" value="ISOPENTENYL PHOSPHATE KINASE"/>
    <property type="match status" value="1"/>
</dbReference>
<evidence type="ECO:0000259" key="9">
    <source>
        <dbReference type="SMART" id="SM00359"/>
    </source>
</evidence>
<dbReference type="InterPro" id="IPR002478">
    <property type="entry name" value="PUA"/>
</dbReference>
<dbReference type="InterPro" id="IPR019797">
    <property type="entry name" value="Glutamate_5-kinase_CS"/>
</dbReference>
<dbReference type="InterPro" id="IPR001057">
    <property type="entry name" value="Glu/AcGlu_kinase"/>
</dbReference>
<proteinExistence type="inferred from homology"/>
<dbReference type="InterPro" id="IPR005715">
    <property type="entry name" value="Glu_5kinase/COase_Synthase"/>
</dbReference>
<dbReference type="HAMAP" id="MF_00456">
    <property type="entry name" value="ProB"/>
    <property type="match status" value="1"/>
</dbReference>
<dbReference type="PRINTS" id="PR00474">
    <property type="entry name" value="GLU5KINASE"/>
</dbReference>
<dbReference type="PIRSF" id="PIRSF000729">
    <property type="entry name" value="GK"/>
    <property type="match status" value="1"/>
</dbReference>
<keyword evidence="4 8" id="KW-0808">Transferase</keyword>
<evidence type="ECO:0000256" key="1">
    <source>
        <dbReference type="ARBA" id="ARBA00022490"/>
    </source>
</evidence>
<protein>
    <recommendedName>
        <fullName evidence="8">Glutamate 5-kinase</fullName>
        <ecNumber evidence="8">2.7.2.11</ecNumber>
    </recommendedName>
    <alternativeName>
        <fullName evidence="8">Gamma-glutamyl kinase</fullName>
        <shortName evidence="8">GK</shortName>
    </alternativeName>
</protein>
<dbReference type="Proteomes" id="UP001196980">
    <property type="component" value="Unassembled WGS sequence"/>
</dbReference>
<dbReference type="SUPFAM" id="SSF53633">
    <property type="entry name" value="Carbamate kinase-like"/>
    <property type="match status" value="1"/>
</dbReference>
<organism evidence="10 11">
    <name type="scientific">Candidatus Magnetobacterium casense</name>
    <dbReference type="NCBI Taxonomy" id="1455061"/>
    <lineage>
        <taxon>Bacteria</taxon>
        <taxon>Pseudomonadati</taxon>
        <taxon>Nitrospirota</taxon>
        <taxon>Thermodesulfovibrionia</taxon>
        <taxon>Thermodesulfovibrionales</taxon>
        <taxon>Candidatus Magnetobacteriaceae</taxon>
        <taxon>Candidatus Magnetobacterium</taxon>
    </lineage>
</organism>
<comment type="caution">
    <text evidence="10">The sequence shown here is derived from an EMBL/GenBank/DDBJ whole genome shotgun (WGS) entry which is preliminary data.</text>
</comment>
<keyword evidence="11" id="KW-1185">Reference proteome</keyword>
<evidence type="ECO:0000256" key="5">
    <source>
        <dbReference type="ARBA" id="ARBA00022741"/>
    </source>
</evidence>